<evidence type="ECO:0000313" key="30">
    <source>
        <dbReference type="Proteomes" id="UP000530628"/>
    </source>
</evidence>
<evidence type="ECO:0000313" key="16">
    <source>
        <dbReference type="EMBL" id="HBB1574303.1"/>
    </source>
</evidence>
<keyword evidence="9" id="KW-1029">Fimbrium biogenesis</keyword>
<dbReference type="Proteomes" id="UP000436482">
    <property type="component" value="Unassembled WGS sequence"/>
</dbReference>
<dbReference type="EMBL" id="WUIY01000076">
    <property type="protein sequence ID" value="MXI75461.1"/>
    <property type="molecule type" value="Genomic_DNA"/>
</dbReference>
<dbReference type="EMBL" id="SQQU01000005">
    <property type="protein sequence ID" value="MQS29653.1"/>
    <property type="molecule type" value="Genomic_DNA"/>
</dbReference>
<dbReference type="GO" id="GO:0015473">
    <property type="term" value="F:fimbrial usher porin activity"/>
    <property type="evidence" value="ECO:0007669"/>
    <property type="project" value="InterPro"/>
</dbReference>
<evidence type="ECO:0000256" key="5">
    <source>
        <dbReference type="ARBA" id="ARBA00022692"/>
    </source>
</evidence>
<dbReference type="Pfam" id="PF13954">
    <property type="entry name" value="PapC_N"/>
    <property type="match status" value="1"/>
</dbReference>
<evidence type="ECO:0000259" key="11">
    <source>
        <dbReference type="Pfam" id="PF13953"/>
    </source>
</evidence>
<dbReference type="EMBL" id="DADUEU010000020">
    <property type="protein sequence ID" value="HBB1574303.1"/>
    <property type="molecule type" value="Genomic_DNA"/>
</dbReference>
<dbReference type="PANTHER" id="PTHR30451">
    <property type="entry name" value="OUTER MEMBRANE USHER PROTEIN"/>
    <property type="match status" value="1"/>
</dbReference>
<evidence type="ECO:0000313" key="21">
    <source>
        <dbReference type="EMBL" id="QRZ96968.1"/>
    </source>
</evidence>
<dbReference type="EMBL" id="CACRYR010000188">
    <property type="protein sequence ID" value="VZR33483.1"/>
    <property type="molecule type" value="Genomic_DNA"/>
</dbReference>
<proteinExistence type="inferred from homology"/>
<evidence type="ECO:0000313" key="31">
    <source>
        <dbReference type="Proteomes" id="UP000629265"/>
    </source>
</evidence>
<evidence type="ECO:0000256" key="7">
    <source>
        <dbReference type="ARBA" id="ARBA00023136"/>
    </source>
</evidence>
<dbReference type="Gene3D" id="2.60.40.3110">
    <property type="match status" value="1"/>
</dbReference>
<dbReference type="Gene3D" id="3.10.20.410">
    <property type="match status" value="1"/>
</dbReference>
<dbReference type="AlphaFoldDB" id="A0A094VPY3"/>
<reference evidence="17 25" key="2">
    <citation type="journal article" date="2019" name="Environ. Health Perspect.">
        <title>Inter-host Transmission of Carbapenemase-Producing Escherichia coli among Humans and Backyard Animals.</title>
        <authorList>
            <person name="Li J."/>
            <person name="Bi Z."/>
            <person name="Ma S."/>
            <person name="Chen B."/>
            <person name="Cai C."/>
            <person name="He J."/>
            <person name="Schwarz S."/>
            <person name="Sun C."/>
            <person name="Zhou Y."/>
            <person name="Yin J."/>
            <person name="Hulth A."/>
            <person name="Wang Y."/>
            <person name="Shen Z."/>
            <person name="Wang S."/>
            <person name="Wu C."/>
            <person name="Nilsson L.E."/>
            <person name="Walsh T.R."/>
            <person name="Borjesson S."/>
            <person name="Shen J."/>
            <person name="Sun Q."/>
            <person name="Wang Y."/>
        </authorList>
    </citation>
    <scope>NUCLEOTIDE SEQUENCE [LARGE SCALE GENOMIC DNA]</scope>
    <source>
        <strain evidence="17 25">A016f</strain>
    </source>
</reference>
<dbReference type="EMBL" id="VRXD01000009">
    <property type="protein sequence ID" value="TXQ35960.1"/>
    <property type="molecule type" value="Genomic_DNA"/>
</dbReference>
<evidence type="ECO:0000313" key="15">
    <source>
        <dbReference type="EMBL" id="HAJ5959392.1"/>
    </source>
</evidence>
<dbReference type="PROSITE" id="PS01151">
    <property type="entry name" value="FIMBRIAL_USHER"/>
    <property type="match status" value="1"/>
</dbReference>
<dbReference type="EMBL" id="WTQQ01000190">
    <property type="protein sequence ID" value="MWR89406.1"/>
    <property type="molecule type" value="Genomic_DNA"/>
</dbReference>
<reference evidence="18 28" key="3">
    <citation type="journal article" date="2019" name="Microorganisms">
        <title>Characteristics of Carbapenem-Resistant and Colistin-Resistant Escherichia coli Co-Producing NDM-1 and MCR-1 from Pig Farms in China.</title>
        <authorList>
            <person name="Peng Z."/>
            <person name="Li X."/>
            <person name="Hu Z."/>
            <person name="Li Z."/>
            <person name="Lv Y."/>
            <person name="Lei M."/>
            <person name="Wu B."/>
            <person name="Chen H."/>
            <person name="Wang X."/>
        </authorList>
    </citation>
    <scope>NUCLEOTIDE SEQUENCE [LARGE SCALE GENOMIC DNA]</scope>
    <source>
        <strain evidence="18 28">RXD010</strain>
    </source>
</reference>
<evidence type="ECO:0000256" key="2">
    <source>
        <dbReference type="ARBA" id="ARBA00008064"/>
    </source>
</evidence>
<evidence type="ECO:0000313" key="22">
    <source>
        <dbReference type="EMBL" id="TXQ35960.1"/>
    </source>
</evidence>
<dbReference type="GO" id="GO:0009297">
    <property type="term" value="P:pilus assembly"/>
    <property type="evidence" value="ECO:0007669"/>
    <property type="project" value="InterPro"/>
</dbReference>
<dbReference type="EMBL" id="AASWOY010000027">
    <property type="protein sequence ID" value="EFH6649549.1"/>
    <property type="molecule type" value="Genomic_DNA"/>
</dbReference>
<evidence type="ECO:0000259" key="12">
    <source>
        <dbReference type="Pfam" id="PF13954"/>
    </source>
</evidence>
<evidence type="ECO:0000313" key="18">
    <source>
        <dbReference type="EMBL" id="MQS29653.1"/>
    </source>
</evidence>
<dbReference type="EMBL" id="RYCF01000173">
    <property type="protein sequence ID" value="MQK27294.1"/>
    <property type="molecule type" value="Genomic_DNA"/>
</dbReference>
<feature type="chain" id="PRO_5015031544" evidence="10">
    <location>
        <begin position="22"/>
        <end position="793"/>
    </location>
</feature>
<evidence type="ECO:0000256" key="1">
    <source>
        <dbReference type="ARBA" id="ARBA00004571"/>
    </source>
</evidence>
<dbReference type="EMBL" id="DABHXT010000020">
    <property type="protein sequence ID" value="HAJ5959392.1"/>
    <property type="molecule type" value="Genomic_DNA"/>
</dbReference>
<dbReference type="SUPFAM" id="SSF141729">
    <property type="entry name" value="FimD N-terminal domain-like"/>
    <property type="match status" value="1"/>
</dbReference>
<keyword evidence="6 10" id="KW-0732">Signal</keyword>
<evidence type="ECO:0000313" key="19">
    <source>
        <dbReference type="EMBL" id="MWR89406.1"/>
    </source>
</evidence>
<evidence type="ECO:0000313" key="29">
    <source>
        <dbReference type="Proteomes" id="UP000521991"/>
    </source>
</evidence>
<dbReference type="Proteomes" id="UP000321295">
    <property type="component" value="Unassembled WGS sequence"/>
</dbReference>
<reference evidence="21" key="10">
    <citation type="submission" date="2021-02" db="EMBL/GenBank/DDBJ databases">
        <title>Co-localization of colistin and carbapenem -resistance genes on a novel transferable IncHI2 plasmid in Escherichia coli from chicken-origin.</title>
        <authorList>
            <person name="Hoffmann M."/>
            <person name="Balkey M."/>
            <person name="Ronco T."/>
            <person name="Hendriksen R.S."/>
        </authorList>
    </citation>
    <scope>NUCLEOTIDE SEQUENCE</scope>
    <source>
        <strain evidence="21">CFSAN083829</strain>
    </source>
</reference>
<dbReference type="GO" id="GO:0009279">
    <property type="term" value="C:cell outer membrane"/>
    <property type="evidence" value="ECO:0007669"/>
    <property type="project" value="UniProtKB-SubCell"/>
</dbReference>
<dbReference type="EMBL" id="CP070393">
    <property type="protein sequence ID" value="QRZ96968.1"/>
    <property type="molecule type" value="Genomic_DNA"/>
</dbReference>
<comment type="similarity">
    <text evidence="2 9">Belongs to the fimbrial export usher family.</text>
</comment>
<organism evidence="19 27">
    <name type="scientific">Escherichia coli</name>
    <dbReference type="NCBI Taxonomy" id="562"/>
    <lineage>
        <taxon>Bacteria</taxon>
        <taxon>Pseudomonadati</taxon>
        <taxon>Pseudomonadota</taxon>
        <taxon>Gammaproteobacteria</taxon>
        <taxon>Enterobacterales</taxon>
        <taxon>Enterobacteriaceae</taxon>
        <taxon>Escherichia</taxon>
    </lineage>
</organism>
<keyword evidence="3 9" id="KW-0813">Transport</keyword>
<dbReference type="InterPro" id="IPR043142">
    <property type="entry name" value="PapC-like_C_sf"/>
</dbReference>
<evidence type="ECO:0000313" key="24">
    <source>
        <dbReference type="Proteomes" id="UP000321295"/>
    </source>
</evidence>
<keyword evidence="8 9" id="KW-0998">Cell outer membrane</keyword>
<evidence type="ECO:0000313" key="27">
    <source>
        <dbReference type="Proteomes" id="UP000436482"/>
    </source>
</evidence>
<reference evidence="14 30" key="5">
    <citation type="submission" date="2019-11" db="EMBL/GenBank/DDBJ databases">
        <authorList>
            <consortium name="GenomeTrakr network: Whole genome sequencing for foodborne pathogen traceback"/>
        </authorList>
    </citation>
    <scope>NUCLEOTIDE SEQUENCE [LARGE SCALE GENOMIC DNA]</scope>
    <source>
        <strain evidence="14 30">PSU-2072</strain>
    </source>
</reference>
<dbReference type="InterPro" id="IPR025949">
    <property type="entry name" value="PapC-like_C"/>
</dbReference>
<feature type="domain" description="PapC N-terminal" evidence="12">
    <location>
        <begin position="31"/>
        <end position="159"/>
    </location>
</feature>
<evidence type="ECO:0000313" key="25">
    <source>
        <dbReference type="Proteomes" id="UP000359125"/>
    </source>
</evidence>
<reference evidence="22 24" key="4">
    <citation type="submission" date="2019-08" db="EMBL/GenBank/DDBJ databases">
        <title>Whole genome analysis of cultivated E. coli strains isolated from CD patients and healthy donors.</title>
        <authorList>
            <person name="Siniagina M.N."/>
            <person name="Markelova M.I."/>
            <person name="Laikov A.V."/>
            <person name="Boulygina E.A."/>
            <person name="Khusnutdinova D.R."/>
            <person name="Kharchenko A."/>
            <person name="Grigoryeva T.V."/>
        </authorList>
    </citation>
    <scope>NUCLEOTIDE SEQUENCE [LARGE SCALE GENOMIC DNA]</scope>
    <source>
        <strain evidence="22 24">1_45_11</strain>
    </source>
</reference>
<comment type="subcellular location">
    <subcellularLocation>
        <location evidence="1 9">Cell outer membrane</location>
        <topology evidence="1 9">Multi-pass membrane protein</topology>
    </subcellularLocation>
</comment>
<evidence type="ECO:0000256" key="9">
    <source>
        <dbReference type="RuleBase" id="RU003884"/>
    </source>
</evidence>
<dbReference type="Pfam" id="PF13953">
    <property type="entry name" value="PapC_C"/>
    <property type="match status" value="1"/>
</dbReference>
<dbReference type="Proteomes" id="UP000436141">
    <property type="component" value="Unassembled WGS sequence"/>
</dbReference>
<feature type="domain" description="PapC-like C-terminal" evidence="11">
    <location>
        <begin position="715"/>
        <end position="777"/>
    </location>
</feature>
<dbReference type="Proteomes" id="UP000530628">
    <property type="component" value="Unassembled WGS sequence"/>
</dbReference>
<evidence type="ECO:0000256" key="6">
    <source>
        <dbReference type="ARBA" id="ARBA00022729"/>
    </source>
</evidence>
<dbReference type="InterPro" id="IPR000015">
    <property type="entry name" value="Fimb_usher"/>
</dbReference>
<evidence type="ECO:0000256" key="8">
    <source>
        <dbReference type="ARBA" id="ARBA00023237"/>
    </source>
</evidence>
<dbReference type="Proteomes" id="UP000663166">
    <property type="component" value="Chromosome"/>
</dbReference>
<feature type="signal peptide" evidence="10">
    <location>
        <begin position="1"/>
        <end position="21"/>
    </location>
</feature>
<evidence type="ECO:0000256" key="10">
    <source>
        <dbReference type="SAM" id="SignalP"/>
    </source>
</evidence>
<reference evidence="13 29" key="9">
    <citation type="submission" date="2020-02" db="EMBL/GenBank/DDBJ databases">
        <authorList>
            <consortium name="PulseNet: The National Subtyping Network for Foodborne Disease Surveillance"/>
            <person name="Tarr C.L."/>
            <person name="Trees E."/>
            <person name="Katz L.S."/>
            <person name="Carleton-Romer H.A."/>
            <person name="Stroika S."/>
            <person name="Kucerova Z."/>
            <person name="Roache K.F."/>
            <person name="Sabol A.L."/>
            <person name="Besser J."/>
            <person name="Gerner-Smidt P."/>
        </authorList>
    </citation>
    <scope>NUCLEOTIDE SEQUENCE [LARGE SCALE GENOMIC DNA]</scope>
    <source>
        <strain evidence="13 29">PNUSAE004166</strain>
    </source>
</reference>
<dbReference type="RefSeq" id="WP_000914994.1">
    <property type="nucleotide sequence ID" value="NZ_AP019189.1"/>
</dbReference>
<protein>
    <submittedName>
        <fullName evidence="13">Fimbrial biogenesis outer membrane usher protein</fullName>
    </submittedName>
    <submittedName>
        <fullName evidence="19">Fimbrial biogenesis usher protein</fullName>
    </submittedName>
    <submittedName>
        <fullName evidence="23">Outer membrane usher protein YraJ</fullName>
    </submittedName>
</protein>
<reference evidence="20 26" key="7">
    <citation type="submission" date="2019-12" db="EMBL/GenBank/DDBJ databases">
        <title>Enteriobacteria Tanzani isolates_10434.</title>
        <authorList>
            <person name="Subbiah M."/>
            <person name="Call D."/>
        </authorList>
    </citation>
    <scope>NUCLEOTIDE SEQUENCE [LARGE SCALE GENOMIC DNA]</scope>
    <source>
        <strain evidence="20 26">10434wD1</strain>
    </source>
</reference>
<evidence type="ECO:0000313" key="14">
    <source>
        <dbReference type="EMBL" id="EFH6649549.1"/>
    </source>
</evidence>
<dbReference type="Proteomes" id="UP000521991">
    <property type="component" value="Unassembled WGS sequence"/>
</dbReference>
<dbReference type="EMBL" id="AASURL010000063">
    <property type="protein sequence ID" value="EFH0367051.1"/>
    <property type="molecule type" value="Genomic_DNA"/>
</dbReference>
<accession>A0A094VPY3</accession>
<keyword evidence="7 9" id="KW-0472">Membrane</keyword>
<dbReference type="Pfam" id="PF00577">
    <property type="entry name" value="Usher"/>
    <property type="match status" value="1"/>
</dbReference>
<dbReference type="Gene3D" id="2.60.40.2610">
    <property type="entry name" value="Outer membrane usher protein FimD, plug domain"/>
    <property type="match status" value="1"/>
</dbReference>
<dbReference type="Proteomes" id="UP000629265">
    <property type="component" value="Unassembled WGS sequence"/>
</dbReference>
<dbReference type="InterPro" id="IPR037224">
    <property type="entry name" value="PapC_N_sf"/>
</dbReference>
<evidence type="ECO:0000256" key="4">
    <source>
        <dbReference type="ARBA" id="ARBA00022452"/>
    </source>
</evidence>
<keyword evidence="4" id="KW-1134">Transmembrane beta strand</keyword>
<dbReference type="Gene3D" id="2.60.40.2070">
    <property type="match status" value="1"/>
</dbReference>
<dbReference type="InterPro" id="IPR042186">
    <property type="entry name" value="FimD_plug_dom"/>
</dbReference>
<reference evidence="19 27" key="8">
    <citation type="submission" date="2019-12" db="EMBL/GenBank/DDBJ databases">
        <title>Enteriobacteria Tanzani isolates_8377-8380.</title>
        <authorList>
            <person name="Subbiah M."/>
            <person name="Call D."/>
        </authorList>
    </citation>
    <scope>NUCLEOTIDE SEQUENCE [LARGE SCALE GENOMIC DNA]</scope>
    <source>
        <strain evidence="19 27">8379wE6</strain>
    </source>
</reference>
<sequence>MLKKTLLAYTIGFAFSPPANADGIEIAAVDFDRETLKSLGVDPNISHYFSRSARFLPGEYSLIVSVNGEKKGNIATRFDENGDICLDQAFLQQAGLKIPSEEKNGCYDYILSYPGTTITPLPNQEALDIIVSPQAIIPIGLDLTNAATGGTAALLNYSLMSSRAEFSNGSSDYSQAALEGGININDWMLRSHQFLTQTNGTFSNQNSSTYLQRTFTDLKTLMRAGEVNLNNSVLEGASIYGIEIAPDNALQTSGSGVQVTGIANTSQARVEIRQQGVLIHSILVPAGAFTIPDVPVRNGNSDLNVTVVETDGSSHNYIVPSTLFNQHVESFQGYRFAIGRVDDDYDESPWVISASSGWNLTRWSAMNGGVIVAENYQAASIRSSLVPLPDLTVSSQISTSQDTKDSLQGQKYRLDANYNLPFSLGLTTSLTRSDRHYRELSEAIDDDYTDPTKSTYALGLNWSNSILGGFNISGYKTYSYDGDNDSSNLNINWNKAFKHATVSVNWQHQLSASENNEDDGDLFYVNISIPFGRSNTATLYTRHDDHKTHYGTGVMGVVSDEMSYYVNAERDHDERETSLNGSISSNLHYTQVSLAAGASGSDSRTYNGTMSGGIAVHDQGVTFSPWTINDTFAIAKMDNNIAGVRITSQAGPVWTDFRGNAVIPSIQPWRTSGVEIDTASLPKNVDIGNGTKMIKQGRGAVGKVGFSAITQRRALLNITLSDGKKLPRGVAIEDSEGNYLTTSVDDGVVFLNNIKPDMVLDIKDEQQSCRIHLTFPEDAPKDVFYETATGECQ</sequence>
<dbReference type="OMA" id="ASINVNW"/>
<gene>
    <name evidence="23" type="primary">yraJ_1</name>
    <name evidence="13" type="ORF">BGM66_003531</name>
    <name evidence="18" type="ORF">E4K51_05605</name>
    <name evidence="17" type="ORF">EIZ93_24140</name>
    <name evidence="22" type="ORF">FV293_08250</name>
    <name evidence="14" type="ORF">GNW61_12455</name>
    <name evidence="19" type="ORF">GP979_14045</name>
    <name evidence="20" type="ORF">GRW05_14540</name>
    <name evidence="15" type="ORF">HMV95_14110</name>
    <name evidence="23" type="ORF">IDONEFKE_03778</name>
    <name evidence="16" type="ORF">J0541_003251</name>
    <name evidence="21" type="ORF">JNP96_24885</name>
</gene>
<evidence type="ECO:0000313" key="17">
    <source>
        <dbReference type="EMBL" id="MQK27294.1"/>
    </source>
</evidence>
<dbReference type="Proteomes" id="UP000846355">
    <property type="component" value="Unassembled WGS sequence"/>
</dbReference>
<dbReference type="Proteomes" id="UP000359125">
    <property type="component" value="Unassembled WGS sequence"/>
</dbReference>
<dbReference type="PANTHER" id="PTHR30451:SF8">
    <property type="entry name" value="FIMBRIAL USHER PROTEIN"/>
    <property type="match status" value="1"/>
</dbReference>
<reference evidence="16" key="11">
    <citation type="submission" date="2021-03" db="EMBL/GenBank/DDBJ databases">
        <authorList>
            <consortium name="NCBI Pathogen Detection Project"/>
        </authorList>
    </citation>
    <scope>NUCLEOTIDE SEQUENCE</scope>
    <source>
        <strain evidence="16">Escherichia coli</strain>
        <strain evidence="15">EuSCAPE_DE065</strain>
    </source>
</reference>
<keyword evidence="5 9" id="KW-0812">Transmembrane</keyword>
<dbReference type="Proteomes" id="UP000870292">
    <property type="component" value="Unassembled WGS sequence"/>
</dbReference>
<dbReference type="InterPro" id="IPR018030">
    <property type="entry name" value="Fimbrial_membr_usher_CS"/>
</dbReference>
<evidence type="ECO:0000313" key="28">
    <source>
        <dbReference type="Proteomes" id="UP000460351"/>
    </source>
</evidence>
<dbReference type="Proteomes" id="UP000460351">
    <property type="component" value="Unassembled WGS sequence"/>
</dbReference>
<dbReference type="NCBIfam" id="NF011832">
    <property type="entry name" value="PRK15304.1"/>
    <property type="match status" value="1"/>
</dbReference>
<reference evidence="15" key="1">
    <citation type="journal article" date="2018" name="Genome Biol.">
        <title>SKESA: strategic k-mer extension for scrupulous assemblies.</title>
        <authorList>
            <person name="Souvorov A."/>
            <person name="Agarwala R."/>
            <person name="Lipman D.J."/>
        </authorList>
    </citation>
    <scope>NUCLEOTIDE SEQUENCE</scope>
    <source>
        <strain evidence="16">Escherichia coli</strain>
        <strain evidence="15">EuSCAPE_DE065</strain>
    </source>
</reference>
<dbReference type="InterPro" id="IPR025885">
    <property type="entry name" value="PapC_N"/>
</dbReference>
<dbReference type="SMR" id="A0A094VPY3"/>
<evidence type="ECO:0000256" key="3">
    <source>
        <dbReference type="ARBA" id="ARBA00022448"/>
    </source>
</evidence>
<name>A0A094VPY3_ECOLX</name>
<evidence type="ECO:0000313" key="20">
    <source>
        <dbReference type="EMBL" id="MXI75461.1"/>
    </source>
</evidence>
<reference evidence="23 31" key="6">
    <citation type="submission" date="2019-11" db="EMBL/GenBank/DDBJ databases">
        <authorList>
            <person name="Haines EK M."/>
        </authorList>
    </citation>
    <scope>NUCLEOTIDE SEQUENCE [LARGE SCALE GENOMIC DNA]</scope>
    <source>
        <strain evidence="23">KR2729</strain>
    </source>
</reference>
<evidence type="ECO:0000313" key="26">
    <source>
        <dbReference type="Proteomes" id="UP000436141"/>
    </source>
</evidence>
<evidence type="ECO:0000313" key="23">
    <source>
        <dbReference type="EMBL" id="VZR33483.1"/>
    </source>
</evidence>
<evidence type="ECO:0000313" key="13">
    <source>
        <dbReference type="EMBL" id="EFH0367051.1"/>
    </source>
</evidence>